<comment type="caution">
    <text evidence="1">The sequence shown here is derived from an EMBL/GenBank/DDBJ whole genome shotgun (WGS) entry which is preliminary data.</text>
</comment>
<name>A0A4C1SBS5_EUMVA</name>
<accession>A0A4C1SBS5</accession>
<dbReference type="AlphaFoldDB" id="A0A4C1SBS5"/>
<gene>
    <name evidence="1" type="ORF">EVAR_73916_1</name>
</gene>
<protein>
    <submittedName>
        <fullName evidence="1">Uncharacterized protein</fullName>
    </submittedName>
</protein>
<keyword evidence="2" id="KW-1185">Reference proteome</keyword>
<reference evidence="1 2" key="1">
    <citation type="journal article" date="2019" name="Commun. Biol.">
        <title>The bagworm genome reveals a unique fibroin gene that provides high tensile strength.</title>
        <authorList>
            <person name="Kono N."/>
            <person name="Nakamura H."/>
            <person name="Ohtoshi R."/>
            <person name="Tomita M."/>
            <person name="Numata K."/>
            <person name="Arakawa K."/>
        </authorList>
    </citation>
    <scope>NUCLEOTIDE SEQUENCE [LARGE SCALE GENOMIC DNA]</scope>
</reference>
<dbReference type="Proteomes" id="UP000299102">
    <property type="component" value="Unassembled WGS sequence"/>
</dbReference>
<evidence type="ECO:0000313" key="1">
    <source>
        <dbReference type="EMBL" id="GBO99554.1"/>
    </source>
</evidence>
<proteinExistence type="predicted"/>
<dbReference type="EMBL" id="BGZK01006582">
    <property type="protein sequence ID" value="GBO99554.1"/>
    <property type="molecule type" value="Genomic_DNA"/>
</dbReference>
<evidence type="ECO:0000313" key="2">
    <source>
        <dbReference type="Proteomes" id="UP000299102"/>
    </source>
</evidence>
<sequence>MRTSGGFVGTFRGLLTKWLAAAASYEAAAEIFELGWLIAILKNALTRHHLYILGDDGEGPNLLQCIGRSSAGHALYVLKVTKCSCGGVSINWTRVCHCRYYARGAYCTLIA</sequence>
<organism evidence="1 2">
    <name type="scientific">Eumeta variegata</name>
    <name type="common">Bagworm moth</name>
    <name type="synonym">Eumeta japonica</name>
    <dbReference type="NCBI Taxonomy" id="151549"/>
    <lineage>
        <taxon>Eukaryota</taxon>
        <taxon>Metazoa</taxon>
        <taxon>Ecdysozoa</taxon>
        <taxon>Arthropoda</taxon>
        <taxon>Hexapoda</taxon>
        <taxon>Insecta</taxon>
        <taxon>Pterygota</taxon>
        <taxon>Neoptera</taxon>
        <taxon>Endopterygota</taxon>
        <taxon>Lepidoptera</taxon>
        <taxon>Glossata</taxon>
        <taxon>Ditrysia</taxon>
        <taxon>Tineoidea</taxon>
        <taxon>Psychidae</taxon>
        <taxon>Oiketicinae</taxon>
        <taxon>Eumeta</taxon>
    </lineage>
</organism>